<evidence type="ECO:0000259" key="4">
    <source>
        <dbReference type="Pfam" id="PF00149"/>
    </source>
</evidence>
<sequence>MLTDFLNTVNFVLFLSLVNLSPPLLAFFFGSKYDAPLDGGRKFWDGRPLLGPHKTIRGVLGGVVTGVFISPFFGWGILEGTALAILSMLGDLITSFIKRRANLPSGSVVIGGDQFLECVMPALFWKYKMNISLFYFVIAVTAFSSIAYAGSIFFKKVLLSPPCNPYPRPLHPRLRFREWKSCQIRKRPWTDVFHFEDALYYHTLLYMILRILGIYEIGVRNALSINTNRVSFFFPDLPVAFDGYRILFMTDLHLDGHPRITDNLRKSIEKIDHVDLCVLGGDYRFETVGDFAPAVGYLKSLLPLLTAKARDGVIAVLGNHDCIEIEEAFRNRGLKFLVNDHVIIKRGNEALCFAGVDDPHYYRCADVGKALRGTGRDLFTVLISHSPEVYKEAHRFGVNLYLCGHTHAGQFSLPRVGPVFTHSRTGRRFHYGKWQYGGMQGYTSSGVGASGLFARYGTRGEIVIITLRCLDRERISPEALRTPAGGK</sequence>
<feature type="transmembrane region" description="Helical" evidence="3">
    <location>
        <begin position="12"/>
        <end position="35"/>
    </location>
</feature>
<dbReference type="SUPFAM" id="SSF56300">
    <property type="entry name" value="Metallo-dependent phosphatases"/>
    <property type="match status" value="1"/>
</dbReference>
<reference evidence="5 6" key="1">
    <citation type="submission" date="2016-10" db="EMBL/GenBank/DDBJ databases">
        <authorList>
            <person name="de Groot N.N."/>
        </authorList>
    </citation>
    <scope>NUCLEOTIDE SEQUENCE [LARGE SCALE GENOMIC DNA]</scope>
    <source>
        <strain evidence="5 6">DSM 9990</strain>
    </source>
</reference>
<protein>
    <recommendedName>
        <fullName evidence="4">Calcineurin-like phosphoesterase domain-containing protein</fullName>
    </recommendedName>
</protein>
<dbReference type="GO" id="GO:0008758">
    <property type="term" value="F:UDP-2,3-diacylglucosamine hydrolase activity"/>
    <property type="evidence" value="ECO:0007669"/>
    <property type="project" value="TreeGrafter"/>
</dbReference>
<dbReference type="InterPro" id="IPR051158">
    <property type="entry name" value="Metallophosphoesterase_sf"/>
</dbReference>
<dbReference type="STRING" id="39841.SAMN05660836_00328"/>
<keyword evidence="1" id="KW-0479">Metal-binding</keyword>
<feature type="transmembrane region" description="Helical" evidence="3">
    <location>
        <begin position="56"/>
        <end position="74"/>
    </location>
</feature>
<name>A0A1I4R0M9_9BACT</name>
<dbReference type="Gene3D" id="3.60.21.10">
    <property type="match status" value="1"/>
</dbReference>
<dbReference type="Proteomes" id="UP000199611">
    <property type="component" value="Unassembled WGS sequence"/>
</dbReference>
<organism evidence="5 6">
    <name type="scientific">Thermodesulforhabdus norvegica</name>
    <dbReference type="NCBI Taxonomy" id="39841"/>
    <lineage>
        <taxon>Bacteria</taxon>
        <taxon>Pseudomonadati</taxon>
        <taxon>Thermodesulfobacteriota</taxon>
        <taxon>Syntrophobacteria</taxon>
        <taxon>Syntrophobacterales</taxon>
        <taxon>Thermodesulforhabdaceae</taxon>
        <taxon>Thermodesulforhabdus</taxon>
    </lineage>
</organism>
<feature type="domain" description="Calcineurin-like phosphoesterase" evidence="4">
    <location>
        <begin position="245"/>
        <end position="408"/>
    </location>
</feature>
<dbReference type="RefSeq" id="WP_093392985.1">
    <property type="nucleotide sequence ID" value="NZ_FOUU01000001.1"/>
</dbReference>
<dbReference type="GO" id="GO:0016020">
    <property type="term" value="C:membrane"/>
    <property type="evidence" value="ECO:0007669"/>
    <property type="project" value="GOC"/>
</dbReference>
<dbReference type="OrthoDB" id="9780884at2"/>
<evidence type="ECO:0000313" key="5">
    <source>
        <dbReference type="EMBL" id="SFM45801.1"/>
    </source>
</evidence>
<gene>
    <name evidence="5" type="ORF">SAMN05660836_00328</name>
</gene>
<proteinExistence type="predicted"/>
<keyword evidence="3" id="KW-0472">Membrane</keyword>
<dbReference type="InterPro" id="IPR032690">
    <property type="entry name" value="CarS"/>
</dbReference>
<keyword evidence="6" id="KW-1185">Reference proteome</keyword>
<evidence type="ECO:0000256" key="3">
    <source>
        <dbReference type="SAM" id="Phobius"/>
    </source>
</evidence>
<dbReference type="Pfam" id="PF00149">
    <property type="entry name" value="Metallophos"/>
    <property type="match status" value="1"/>
</dbReference>
<dbReference type="InterPro" id="IPR004843">
    <property type="entry name" value="Calcineurin-like_PHP"/>
</dbReference>
<dbReference type="EMBL" id="FOUU01000001">
    <property type="protein sequence ID" value="SFM45801.1"/>
    <property type="molecule type" value="Genomic_DNA"/>
</dbReference>
<evidence type="ECO:0000256" key="1">
    <source>
        <dbReference type="ARBA" id="ARBA00022723"/>
    </source>
</evidence>
<evidence type="ECO:0000256" key="2">
    <source>
        <dbReference type="ARBA" id="ARBA00022801"/>
    </source>
</evidence>
<evidence type="ECO:0000313" key="6">
    <source>
        <dbReference type="Proteomes" id="UP000199611"/>
    </source>
</evidence>
<accession>A0A1I4R0M9</accession>
<keyword evidence="3" id="KW-1133">Transmembrane helix</keyword>
<dbReference type="PANTHER" id="PTHR31302:SF31">
    <property type="entry name" value="PHOSPHODIESTERASE YAEI"/>
    <property type="match status" value="1"/>
</dbReference>
<dbReference type="AlphaFoldDB" id="A0A1I4R0M9"/>
<dbReference type="GO" id="GO:0046872">
    <property type="term" value="F:metal ion binding"/>
    <property type="evidence" value="ECO:0007669"/>
    <property type="project" value="UniProtKB-KW"/>
</dbReference>
<dbReference type="Pfam" id="PF01864">
    <property type="entry name" value="CarS-like"/>
    <property type="match status" value="1"/>
</dbReference>
<dbReference type="GO" id="GO:0009245">
    <property type="term" value="P:lipid A biosynthetic process"/>
    <property type="evidence" value="ECO:0007669"/>
    <property type="project" value="TreeGrafter"/>
</dbReference>
<keyword evidence="2" id="KW-0378">Hydrolase</keyword>
<dbReference type="PANTHER" id="PTHR31302">
    <property type="entry name" value="TRANSMEMBRANE PROTEIN WITH METALLOPHOSPHOESTERASE DOMAIN-RELATED"/>
    <property type="match status" value="1"/>
</dbReference>
<dbReference type="InterPro" id="IPR029052">
    <property type="entry name" value="Metallo-depent_PP-like"/>
</dbReference>
<feature type="transmembrane region" description="Helical" evidence="3">
    <location>
        <begin position="133"/>
        <end position="154"/>
    </location>
</feature>
<keyword evidence="3" id="KW-0812">Transmembrane</keyword>